<dbReference type="SUPFAM" id="SSF53383">
    <property type="entry name" value="PLP-dependent transferases"/>
    <property type="match status" value="1"/>
</dbReference>
<dbReference type="PANTHER" id="PTHR43713">
    <property type="entry name" value="GLUTAMATE-1-SEMIALDEHYDE 2,1-AMINOMUTASE"/>
    <property type="match status" value="1"/>
</dbReference>
<gene>
    <name evidence="3" type="ORF">AAFC00_000757</name>
</gene>
<dbReference type="InterPro" id="IPR015424">
    <property type="entry name" value="PyrdxlP-dep_Trfase"/>
</dbReference>
<dbReference type="Gene3D" id="3.40.640.10">
    <property type="entry name" value="Type I PLP-dependent aspartate aminotransferase-like (Major domain)"/>
    <property type="match status" value="1"/>
</dbReference>
<dbReference type="Proteomes" id="UP001562354">
    <property type="component" value="Unassembled WGS sequence"/>
</dbReference>
<proteinExistence type="predicted"/>
<accession>A0ABR3PLX4</accession>
<dbReference type="InterPro" id="IPR015421">
    <property type="entry name" value="PyrdxlP-dep_Trfase_major"/>
</dbReference>
<dbReference type="GeneID" id="95974460"/>
<organism evidence="3 4">
    <name type="scientific">Neodothiora populina</name>
    <dbReference type="NCBI Taxonomy" id="2781224"/>
    <lineage>
        <taxon>Eukaryota</taxon>
        <taxon>Fungi</taxon>
        <taxon>Dikarya</taxon>
        <taxon>Ascomycota</taxon>
        <taxon>Pezizomycotina</taxon>
        <taxon>Dothideomycetes</taxon>
        <taxon>Dothideomycetidae</taxon>
        <taxon>Dothideales</taxon>
        <taxon>Dothioraceae</taxon>
        <taxon>Neodothiora</taxon>
    </lineage>
</organism>
<evidence type="ECO:0000313" key="3">
    <source>
        <dbReference type="EMBL" id="KAL1310463.1"/>
    </source>
</evidence>
<comment type="cofactor">
    <cofactor evidence="1">
        <name>pyridoxal 5'-phosphate</name>
        <dbReference type="ChEBI" id="CHEBI:597326"/>
    </cofactor>
</comment>
<name>A0ABR3PLX4_9PEZI</name>
<evidence type="ECO:0000256" key="2">
    <source>
        <dbReference type="ARBA" id="ARBA00022898"/>
    </source>
</evidence>
<keyword evidence="2" id="KW-0663">Pyridoxal phosphate</keyword>
<dbReference type="Pfam" id="PF00202">
    <property type="entry name" value="Aminotran_3"/>
    <property type="match status" value="2"/>
</dbReference>
<keyword evidence="4" id="KW-1185">Reference proteome</keyword>
<sequence length="282" mass="30555">MLVNGLSPEVMFGSSGVSRFSDMVGTTQSNVITHSVETGVRLDAAAELVRGLKECYIKRNPLSSENNTRACRSLPGGNTRSVLHFDPFPITFRGGHGCHVTSIDGGEYLDMVSESTASLMGHSHPVVQQAILDATTYGMNLGGCNEYEVELAEVLVARFKSVDSIRFSNSGTEAKTIALAAAKHYTGKSKVLVFKDGYHGSTLTFHELDNPMNIPHSYIMAEFNDFESTRKVLLQDMAAIIVEPIQGAGSMIPASKDFLTFLRESADKIGAVLIFDEVVTSH</sequence>
<dbReference type="InterPro" id="IPR015422">
    <property type="entry name" value="PyrdxlP-dep_Trfase_small"/>
</dbReference>
<dbReference type="InterPro" id="IPR005814">
    <property type="entry name" value="Aminotrans_3"/>
</dbReference>
<comment type="caution">
    <text evidence="3">The sequence shown here is derived from an EMBL/GenBank/DDBJ whole genome shotgun (WGS) entry which is preliminary data.</text>
</comment>
<reference evidence="3 4" key="1">
    <citation type="submission" date="2024-07" db="EMBL/GenBank/DDBJ databases">
        <title>Draft sequence of the Neodothiora populina.</title>
        <authorList>
            <person name="Drown D.D."/>
            <person name="Schuette U.S."/>
            <person name="Buechlein A.B."/>
            <person name="Rusch D.R."/>
            <person name="Winton L.W."/>
            <person name="Adams G.A."/>
        </authorList>
    </citation>
    <scope>NUCLEOTIDE SEQUENCE [LARGE SCALE GENOMIC DNA]</scope>
    <source>
        <strain evidence="3 4">CPC 39397</strain>
    </source>
</reference>
<dbReference type="Gene3D" id="3.90.1150.10">
    <property type="entry name" value="Aspartate Aminotransferase, domain 1"/>
    <property type="match status" value="1"/>
</dbReference>
<evidence type="ECO:0000256" key="1">
    <source>
        <dbReference type="ARBA" id="ARBA00001933"/>
    </source>
</evidence>
<dbReference type="PANTHER" id="PTHR43713:SF3">
    <property type="entry name" value="GLUTAMATE-1-SEMIALDEHYDE 2,1-AMINOMUTASE 1, CHLOROPLASTIC-RELATED"/>
    <property type="match status" value="1"/>
</dbReference>
<protein>
    <submittedName>
        <fullName evidence="3">Uncharacterized protein</fullName>
    </submittedName>
</protein>
<evidence type="ECO:0000313" key="4">
    <source>
        <dbReference type="Proteomes" id="UP001562354"/>
    </source>
</evidence>
<dbReference type="EMBL" id="JBFMKM010000003">
    <property type="protein sequence ID" value="KAL1310463.1"/>
    <property type="molecule type" value="Genomic_DNA"/>
</dbReference>
<dbReference type="RefSeq" id="XP_069203312.1">
    <property type="nucleotide sequence ID" value="XM_069347864.1"/>
</dbReference>